<dbReference type="SUPFAM" id="SSF53474">
    <property type="entry name" value="alpha/beta-Hydrolases"/>
    <property type="match status" value="1"/>
</dbReference>
<evidence type="ECO:0000259" key="1">
    <source>
        <dbReference type="Pfam" id="PF12697"/>
    </source>
</evidence>
<dbReference type="Pfam" id="PF12697">
    <property type="entry name" value="Abhydrolase_6"/>
    <property type="match status" value="1"/>
</dbReference>
<dbReference type="InterPro" id="IPR050266">
    <property type="entry name" value="AB_hydrolase_sf"/>
</dbReference>
<dbReference type="Gene3D" id="3.40.50.1820">
    <property type="entry name" value="alpha/beta hydrolase"/>
    <property type="match status" value="1"/>
</dbReference>
<comment type="caution">
    <text evidence="2">The sequence shown here is derived from an EMBL/GenBank/DDBJ whole genome shotgun (WGS) entry which is preliminary data.</text>
</comment>
<sequence>MKFIFIHGSGNTGLVWHYQTRHFADSEAISFPGHPEGKPCSSIEDYTGWLHQYVLEKGYSELVLAGHSMGGAVAQMYALNCPQYVKGLILIGTGARLKVRPDFLSLMEAGIEAPATWIKNSVEPFYSRVAPAVRDKVINEVADVGARVQLNDFKCCDEFDIVDRVHQITAPTLVICGAEDEMTPVKYSQYLANKIAGARLIIIEGGSHFVFMEKPEEVNRAIGEFLRGL</sequence>
<protein>
    <recommendedName>
        <fullName evidence="1">AB hydrolase-1 domain-containing protein</fullName>
    </recommendedName>
</protein>
<name>X0UM97_9ZZZZ</name>
<dbReference type="GO" id="GO:0016020">
    <property type="term" value="C:membrane"/>
    <property type="evidence" value="ECO:0007669"/>
    <property type="project" value="TreeGrafter"/>
</dbReference>
<gene>
    <name evidence="2" type="ORF">S01H1_25431</name>
</gene>
<dbReference type="EMBL" id="BARS01015363">
    <property type="protein sequence ID" value="GAF89610.1"/>
    <property type="molecule type" value="Genomic_DNA"/>
</dbReference>
<dbReference type="InterPro" id="IPR029058">
    <property type="entry name" value="AB_hydrolase_fold"/>
</dbReference>
<proteinExistence type="predicted"/>
<dbReference type="InterPro" id="IPR000073">
    <property type="entry name" value="AB_hydrolase_1"/>
</dbReference>
<organism evidence="2">
    <name type="scientific">marine sediment metagenome</name>
    <dbReference type="NCBI Taxonomy" id="412755"/>
    <lineage>
        <taxon>unclassified sequences</taxon>
        <taxon>metagenomes</taxon>
        <taxon>ecological metagenomes</taxon>
    </lineage>
</organism>
<dbReference type="AlphaFoldDB" id="X0UM97"/>
<accession>X0UM97</accession>
<dbReference type="PRINTS" id="PR00111">
    <property type="entry name" value="ABHYDROLASE"/>
</dbReference>
<reference evidence="2" key="1">
    <citation type="journal article" date="2014" name="Front. Microbiol.">
        <title>High frequency of phylogenetically diverse reductive dehalogenase-homologous genes in deep subseafloor sedimentary metagenomes.</title>
        <authorList>
            <person name="Kawai M."/>
            <person name="Futagami T."/>
            <person name="Toyoda A."/>
            <person name="Takaki Y."/>
            <person name="Nishi S."/>
            <person name="Hori S."/>
            <person name="Arai W."/>
            <person name="Tsubouchi T."/>
            <person name="Morono Y."/>
            <person name="Uchiyama I."/>
            <person name="Ito T."/>
            <person name="Fujiyama A."/>
            <person name="Inagaki F."/>
            <person name="Takami H."/>
        </authorList>
    </citation>
    <scope>NUCLEOTIDE SEQUENCE</scope>
    <source>
        <strain evidence="2">Expedition CK06-06</strain>
    </source>
</reference>
<feature type="domain" description="AB hydrolase-1" evidence="1">
    <location>
        <begin position="4"/>
        <end position="221"/>
    </location>
</feature>
<dbReference type="PANTHER" id="PTHR43798">
    <property type="entry name" value="MONOACYLGLYCEROL LIPASE"/>
    <property type="match status" value="1"/>
</dbReference>
<dbReference type="PANTHER" id="PTHR43798:SF33">
    <property type="entry name" value="HYDROLASE, PUTATIVE (AFU_ORTHOLOGUE AFUA_2G14860)-RELATED"/>
    <property type="match status" value="1"/>
</dbReference>
<evidence type="ECO:0000313" key="2">
    <source>
        <dbReference type="EMBL" id="GAF89610.1"/>
    </source>
</evidence>